<dbReference type="FunFam" id="3.30.420.140:FF:000001">
    <property type="entry name" value="RNA-binding transcriptional accessory protein"/>
    <property type="match status" value="1"/>
</dbReference>
<dbReference type="PROSITE" id="PS50126">
    <property type="entry name" value="S1"/>
    <property type="match status" value="1"/>
</dbReference>
<dbReference type="Pfam" id="PF12836">
    <property type="entry name" value="HHH_3"/>
    <property type="match status" value="1"/>
</dbReference>
<dbReference type="InterPro" id="IPR006641">
    <property type="entry name" value="YqgF/RNaseH-like_dom"/>
</dbReference>
<dbReference type="InterPro" id="IPR010994">
    <property type="entry name" value="RuvA_2-like"/>
</dbReference>
<dbReference type="SMART" id="SM00732">
    <property type="entry name" value="YqgFc"/>
    <property type="match status" value="1"/>
</dbReference>
<dbReference type="GO" id="GO:0003729">
    <property type="term" value="F:mRNA binding"/>
    <property type="evidence" value="ECO:0007669"/>
    <property type="project" value="TreeGrafter"/>
</dbReference>
<comment type="caution">
    <text evidence="3">The sequence shown here is derived from an EMBL/GenBank/DDBJ whole genome shotgun (WGS) entry which is preliminary data.</text>
</comment>
<feature type="region of interest" description="Disordered" evidence="1">
    <location>
        <begin position="1321"/>
        <end position="1345"/>
    </location>
</feature>
<dbReference type="InterPro" id="IPR023323">
    <property type="entry name" value="Tex-like_dom_sf"/>
</dbReference>
<dbReference type="Gene3D" id="3.30.420.140">
    <property type="entry name" value="YqgF/RNase H-like domain"/>
    <property type="match status" value="1"/>
</dbReference>
<sequence>MTTSIEGRIAEELGVRERQVRAAVDLLDGGSTVPFIARYRKEATETLDDAQLRTLEERLRYLRELEDRRTAILQSVREQGKLDGTLEARILAADTKARLEDIYLPFKPKRRTKAQIAREAGLEPLADRLLTDPSADPLTAAAAFADADRGVADGAAALEGARSILTERFSEDADLIGELRERMWTRGRVAAKVREGREEAGAKFADYFDFAEPFTELPSHRVLAMLRGEKEDVLDLALEPEEAVDGPSAYESMVARRFGVADRGRPGDKWLADTVRWAWRTRILVHLGIDLRLRLRTAAEDEAVRVFAANLRDLLLAAPAGTRATLGLDPGFRTGVKVAVVDATGKVVATDTIHPHVPANRWDESLAKLARLAKEHSVDLVAIGNGTASRETDRLAGELISRHPELNLTKVMVSEAGASVYSASAFASQELPELDVSLRGAVSIARRLQDPLAELVKIDPKSIGVGQYQHDLAEVKLSRSLDAVVEDCVNGVGVDVNTASAPLLSRVSGISAGLAENIVAHRDANGPFHSRKALKKVARLGPKAYEQCAGFLRIRDGEDPLDASSVHPEAYPVVRRMARTAGGEVASLIGNAGVLRSLRPGEFVDESFGLPTVTDILRELEKPGRDPRPAFRTATFKEGVEKIGDLSSGMVLEGVVTNVAAFGAFVDIGVHQDGLVHVSAMSRTFIKDPRDVVKPGDVVKVKVLDIDIPRKRISLTLRLEDEAAPKSADGPEQAGGAGRGRRERGGGRPQQQQQRQRGRQDGGGGGRGGERQGGGRGERQGPPPANSAMADALRRGGRRAPGGGGCPPRGGAGGRTGGGPGGGGRPRPPPAVSALGDPSVRHLDTAGGAHRLQHPAVVGHQQQGAVVRVERRLKLFDRDEVEVVGGLVQYEEVDAPALEQRERGPGALPRGERGRRAQHMGRLQPELGQQGAHLRRLGVGDGGAEGVQQGLGAVEEAPGLVDLADDDTRAEVGRARVQGEPAQQGGEQGGLAGAVGSGDGDAVGPVDLERGGSEGEAAAPHGGLAECGDDGARAGGGGDLHPQLPLLAGLVHGVEALDHALGLAGLGGLLLAGLAAEFTAQFVVVARLAAGVLDALVHPAALHLGAALQRGLLVGVLLVLLAGVPLGGLPLLQIGGVSAAEEGDLLLGEVEFEDLGDRAGEELSVVADDDGPGAQSAHIALQPVQAVEVEVVGGLVQEEEVVAGEQQGGEARAGGLAAGERGHRQIEADGESERGGGVLGALVQVSAAEREPALQAGGVGVVRAGRALDQGGGRLVHGGLGGGDAGAAGEELPYALARAALGLLREVADGRGGRREPQLSVLGAVEPGEQPEQGGFPGSVDADETDHIAGRDDEIEAGEERAVAVACGEILGDEGGSHQTPDPKGGFSKRCRPPGWGPGRSGSRLVPGGRVWLGVRRGPLVSGNGFRSFFRSGRGCGGGLTPSPRERGPPGIREV</sequence>
<dbReference type="InterPro" id="IPR032639">
    <property type="entry name" value="Tex_YqgF"/>
</dbReference>
<feature type="domain" description="S1 motif" evidence="2">
    <location>
        <begin position="649"/>
        <end position="718"/>
    </location>
</feature>
<dbReference type="Pfam" id="PF22706">
    <property type="entry name" value="Tex_central_region"/>
    <property type="match status" value="1"/>
</dbReference>
<dbReference type="GO" id="GO:0005737">
    <property type="term" value="C:cytoplasm"/>
    <property type="evidence" value="ECO:0007669"/>
    <property type="project" value="UniProtKB-ARBA"/>
</dbReference>
<gene>
    <name evidence="3" type="ORF">GCM10010387_30190</name>
</gene>
<dbReference type="EMBL" id="BMWG01000007">
    <property type="protein sequence ID" value="GGZ33942.1"/>
    <property type="molecule type" value="Genomic_DNA"/>
</dbReference>
<dbReference type="PANTHER" id="PTHR10724:SF10">
    <property type="entry name" value="S1 RNA-BINDING DOMAIN-CONTAINING PROTEIN 1"/>
    <property type="match status" value="1"/>
</dbReference>
<dbReference type="Gene3D" id="1.10.150.310">
    <property type="entry name" value="Tex RuvX-like domain-like"/>
    <property type="match status" value="1"/>
</dbReference>
<dbReference type="InterPro" id="IPR012340">
    <property type="entry name" value="NA-bd_OB-fold"/>
</dbReference>
<dbReference type="Gene3D" id="2.40.50.140">
    <property type="entry name" value="Nucleic acid-binding proteins"/>
    <property type="match status" value="1"/>
</dbReference>
<dbReference type="InterPro" id="IPR037027">
    <property type="entry name" value="YqgF/RNaseH-like_dom_sf"/>
</dbReference>
<protein>
    <recommendedName>
        <fullName evidence="2">S1 motif domain-containing protein</fullName>
    </recommendedName>
</protein>
<dbReference type="Pfam" id="PF16921">
    <property type="entry name" value="Tex_YqgF"/>
    <property type="match status" value="1"/>
</dbReference>
<dbReference type="InterPro" id="IPR018974">
    <property type="entry name" value="Tex-like_N"/>
</dbReference>
<dbReference type="InterPro" id="IPR044146">
    <property type="entry name" value="S1_Tex"/>
</dbReference>
<dbReference type="Proteomes" id="UP000630936">
    <property type="component" value="Unassembled WGS sequence"/>
</dbReference>
<dbReference type="SUPFAM" id="SSF47781">
    <property type="entry name" value="RuvA domain 2-like"/>
    <property type="match status" value="2"/>
</dbReference>
<dbReference type="SMART" id="SM00316">
    <property type="entry name" value="S1"/>
    <property type="match status" value="1"/>
</dbReference>
<feature type="compositionally biased region" description="Gly residues" evidence="1">
    <location>
        <begin position="986"/>
        <end position="1001"/>
    </location>
</feature>
<dbReference type="FunFam" id="2.40.50.140:FF:000051">
    <property type="entry name" value="RNA-binding transcriptional accessory protein"/>
    <property type="match status" value="1"/>
</dbReference>
<proteinExistence type="predicted"/>
<dbReference type="InterPro" id="IPR012337">
    <property type="entry name" value="RNaseH-like_sf"/>
</dbReference>
<feature type="region of interest" description="Disordered" evidence="1">
    <location>
        <begin position="977"/>
        <end position="1036"/>
    </location>
</feature>
<feature type="region of interest" description="Disordered" evidence="1">
    <location>
        <begin position="1372"/>
        <end position="1406"/>
    </location>
</feature>
<name>A0A918Q504_9ACTN</name>
<dbReference type="InterPro" id="IPR041692">
    <property type="entry name" value="HHH_9"/>
</dbReference>
<dbReference type="InterPro" id="IPR003029">
    <property type="entry name" value="S1_domain"/>
</dbReference>
<dbReference type="FunFam" id="1.10.10.650:FF:000001">
    <property type="entry name" value="S1 RNA-binding domain 1"/>
    <property type="match status" value="1"/>
</dbReference>
<dbReference type="PANTHER" id="PTHR10724">
    <property type="entry name" value="30S RIBOSOMAL PROTEIN S1"/>
    <property type="match status" value="1"/>
</dbReference>
<dbReference type="SUPFAM" id="SSF158832">
    <property type="entry name" value="Tex N-terminal region-like"/>
    <property type="match status" value="1"/>
</dbReference>
<dbReference type="FunFam" id="1.10.150.310:FF:000001">
    <property type="entry name" value="RNA-binding transcriptional accessory protein"/>
    <property type="match status" value="1"/>
</dbReference>
<dbReference type="Pfam" id="PF17674">
    <property type="entry name" value="HHH_9"/>
    <property type="match status" value="1"/>
</dbReference>
<dbReference type="InterPro" id="IPR055179">
    <property type="entry name" value="Tex-like_central_region"/>
</dbReference>
<dbReference type="Gene3D" id="1.10.10.650">
    <property type="entry name" value="RuvA domain 2-like"/>
    <property type="match status" value="1"/>
</dbReference>
<dbReference type="InterPro" id="IPR023319">
    <property type="entry name" value="Tex-like_HTH_dom_sf"/>
</dbReference>
<dbReference type="CDD" id="cd05685">
    <property type="entry name" value="S1_Tex"/>
    <property type="match status" value="1"/>
</dbReference>
<evidence type="ECO:0000259" key="2">
    <source>
        <dbReference type="PROSITE" id="PS50126"/>
    </source>
</evidence>
<feature type="region of interest" description="Disordered" evidence="1">
    <location>
        <begin position="1431"/>
        <end position="1455"/>
    </location>
</feature>
<dbReference type="Pfam" id="PF09371">
    <property type="entry name" value="Tex_N"/>
    <property type="match status" value="1"/>
</dbReference>
<dbReference type="GO" id="GO:0006139">
    <property type="term" value="P:nucleobase-containing compound metabolic process"/>
    <property type="evidence" value="ECO:0007669"/>
    <property type="project" value="InterPro"/>
</dbReference>
<reference evidence="3" key="2">
    <citation type="submission" date="2020-09" db="EMBL/GenBank/DDBJ databases">
        <authorList>
            <person name="Sun Q."/>
            <person name="Ohkuma M."/>
        </authorList>
    </citation>
    <scope>NUCLEOTIDE SEQUENCE</scope>
    <source>
        <strain evidence="3">JCM 4988</strain>
    </source>
</reference>
<dbReference type="Gene3D" id="1.10.3500.10">
    <property type="entry name" value="Tex N-terminal region-like"/>
    <property type="match status" value="1"/>
</dbReference>
<dbReference type="SUPFAM" id="SSF53098">
    <property type="entry name" value="Ribonuclease H-like"/>
    <property type="match status" value="1"/>
</dbReference>
<dbReference type="Pfam" id="PF00575">
    <property type="entry name" value="S1"/>
    <property type="match status" value="1"/>
</dbReference>
<evidence type="ECO:0000313" key="3">
    <source>
        <dbReference type="EMBL" id="GGZ33942.1"/>
    </source>
</evidence>
<dbReference type="GO" id="GO:0006412">
    <property type="term" value="P:translation"/>
    <property type="evidence" value="ECO:0007669"/>
    <property type="project" value="TreeGrafter"/>
</dbReference>
<accession>A0A918Q504</accession>
<dbReference type="SUPFAM" id="SSF50249">
    <property type="entry name" value="Nucleic acid-binding proteins"/>
    <property type="match status" value="1"/>
</dbReference>
<reference evidence="3" key="1">
    <citation type="journal article" date="2014" name="Int. J. Syst. Evol. Microbiol.">
        <title>Complete genome sequence of Corynebacterium casei LMG S-19264T (=DSM 44701T), isolated from a smear-ripened cheese.</title>
        <authorList>
            <consortium name="US DOE Joint Genome Institute (JGI-PGF)"/>
            <person name="Walter F."/>
            <person name="Albersmeier A."/>
            <person name="Kalinowski J."/>
            <person name="Ruckert C."/>
        </authorList>
    </citation>
    <scope>NUCLEOTIDE SEQUENCE</scope>
    <source>
        <strain evidence="3">JCM 4988</strain>
    </source>
</reference>
<dbReference type="GO" id="GO:0003735">
    <property type="term" value="F:structural constituent of ribosome"/>
    <property type="evidence" value="ECO:0007669"/>
    <property type="project" value="TreeGrafter"/>
</dbReference>
<evidence type="ECO:0000256" key="1">
    <source>
        <dbReference type="SAM" id="MobiDB-lite"/>
    </source>
</evidence>
<feature type="region of interest" description="Disordered" evidence="1">
    <location>
        <begin position="722"/>
        <end position="864"/>
    </location>
</feature>
<dbReference type="InterPro" id="IPR050437">
    <property type="entry name" value="Ribos_protein_bS1-like"/>
</dbReference>
<dbReference type="AntiFam" id="ANF00142">
    <property type="entry name" value="Shadow ORF (opposite yadG)"/>
</dbReference>
<keyword evidence="4" id="KW-1185">Reference proteome</keyword>
<feature type="compositionally biased region" description="Gly residues" evidence="1">
    <location>
        <begin position="761"/>
        <end position="775"/>
    </location>
</feature>
<evidence type="ECO:0000313" key="4">
    <source>
        <dbReference type="Proteomes" id="UP000630936"/>
    </source>
</evidence>
<organism evidence="3 4">
    <name type="scientific">Streptomyces inusitatus</name>
    <dbReference type="NCBI Taxonomy" id="68221"/>
    <lineage>
        <taxon>Bacteria</taxon>
        <taxon>Bacillati</taxon>
        <taxon>Actinomycetota</taxon>
        <taxon>Actinomycetes</taxon>
        <taxon>Kitasatosporales</taxon>
        <taxon>Streptomycetaceae</taxon>
        <taxon>Streptomyces</taxon>
    </lineage>
</organism>
<feature type="compositionally biased region" description="Basic and acidic residues" evidence="1">
    <location>
        <begin position="1444"/>
        <end position="1455"/>
    </location>
</feature>
<feature type="compositionally biased region" description="Gly residues" evidence="1">
    <location>
        <begin position="799"/>
        <end position="825"/>
    </location>
</feature>